<reference evidence="1" key="1">
    <citation type="submission" date="2021-09" db="EMBL/GenBank/DDBJ databases">
        <title>Network and meta-omics reveal the key degrader and cooperation patterns in an efficient 1,4-dioxane-degrading microbial community.</title>
        <authorList>
            <person name="Dai C."/>
        </authorList>
    </citation>
    <scope>NUCLEOTIDE SEQUENCE</scope>
    <source>
        <strain evidence="1">ZM13</strain>
    </source>
</reference>
<gene>
    <name evidence="1" type="ORF">K9D25_02835</name>
</gene>
<dbReference type="KEGG" id="apol:K9D25_02835"/>
<dbReference type="Proteomes" id="UP000831684">
    <property type="component" value="Chromosome"/>
</dbReference>
<dbReference type="AlphaFoldDB" id="A0A9E7D774"/>
<accession>A0A9E7D774</accession>
<proteinExistence type="predicted"/>
<sequence>MPESAPKFAIGDNVTALIKGRVTAVTEYANGYFSYRITGVEPTGDRYNKFIDEQFVLRADDVACDSAELPAFVTRAS</sequence>
<dbReference type="EMBL" id="CP083239">
    <property type="protein sequence ID" value="UOK71676.1"/>
    <property type="molecule type" value="Genomic_DNA"/>
</dbReference>
<organism evidence="1 2">
    <name type="scientific">Ancylobacter polymorphus</name>
    <dbReference type="NCBI Taxonomy" id="223390"/>
    <lineage>
        <taxon>Bacteria</taxon>
        <taxon>Pseudomonadati</taxon>
        <taxon>Pseudomonadota</taxon>
        <taxon>Alphaproteobacteria</taxon>
        <taxon>Hyphomicrobiales</taxon>
        <taxon>Xanthobacteraceae</taxon>
        <taxon>Ancylobacter</taxon>
    </lineage>
</organism>
<evidence type="ECO:0000313" key="1">
    <source>
        <dbReference type="EMBL" id="UOK71676.1"/>
    </source>
</evidence>
<evidence type="ECO:0000313" key="2">
    <source>
        <dbReference type="Proteomes" id="UP000831684"/>
    </source>
</evidence>
<dbReference type="RefSeq" id="WP_244379036.1">
    <property type="nucleotide sequence ID" value="NZ_CP083239.1"/>
</dbReference>
<protein>
    <submittedName>
        <fullName evidence="1">Uncharacterized protein</fullName>
    </submittedName>
</protein>
<name>A0A9E7D774_9HYPH</name>